<dbReference type="InterPro" id="IPR011051">
    <property type="entry name" value="RmlC_Cupin_sf"/>
</dbReference>
<dbReference type="Proteomes" id="UP000191024">
    <property type="component" value="Chromosome D"/>
</dbReference>
<feature type="transmembrane region" description="Helical" evidence="8">
    <location>
        <begin position="101"/>
        <end position="121"/>
    </location>
</feature>
<evidence type="ECO:0000313" key="12">
    <source>
        <dbReference type="Proteomes" id="UP000191024"/>
    </source>
</evidence>
<sequence length="353" mass="38838">MSSPLAWDSPAATAKTFFGLIAVLLAFKFVNLASLLFRCGYLVLFTTGSVEFLFRLVFQRPLLGQIDIDGNSEWLEKLKKHTDAALGRYERLNIAAELNQFISSPAATLTSVVILYFASWCSSKGSGFAALVVLTTSVFAIPFIYEAFGPEINALQNQLVLQARAGRNHVTSVLSRNPRIKKLMGRLEAPASKADAAQDQKLRSTESDAEGEGSKGSVVHVKPIMALDVIAPPPEYDPPFRDRILGNSRRRVGDVFNFTKFGVNVTTIVPGKMSSLRHYHTEEDEFVYVVAGHPTLVTDDGESELSPSMCVGFKAGSPNAHHILNKTNEPVLIIEIGDRPKNDKVYYPYDDVQ</sequence>
<evidence type="ECO:0000256" key="3">
    <source>
        <dbReference type="ARBA" id="ARBA00022723"/>
    </source>
</evidence>
<dbReference type="GO" id="GO:0005789">
    <property type="term" value="C:endoplasmic reticulum membrane"/>
    <property type="evidence" value="ECO:0007669"/>
    <property type="project" value="UniProtKB-SubCell"/>
</dbReference>
<evidence type="ECO:0000256" key="7">
    <source>
        <dbReference type="SAM" id="MobiDB-lite"/>
    </source>
</evidence>
<dbReference type="Gene3D" id="2.60.120.10">
    <property type="entry name" value="Jelly Rolls"/>
    <property type="match status" value="1"/>
</dbReference>
<keyword evidence="4" id="KW-0256">Endoplasmic reticulum</keyword>
<keyword evidence="2 8" id="KW-0812">Transmembrane</keyword>
<dbReference type="InterPro" id="IPR014710">
    <property type="entry name" value="RmlC-like_jellyroll"/>
</dbReference>
<keyword evidence="5 8" id="KW-1133">Transmembrane helix</keyword>
<evidence type="ECO:0000256" key="8">
    <source>
        <dbReference type="SAM" id="Phobius"/>
    </source>
</evidence>
<comment type="subcellular location">
    <subcellularLocation>
        <location evidence="1">Endoplasmic reticulum membrane</location>
        <topology evidence="1">Multi-pass membrane protein</topology>
    </subcellularLocation>
</comment>
<dbReference type="PANTHER" id="PTHR35848">
    <property type="entry name" value="OXALATE-BINDING PROTEIN"/>
    <property type="match status" value="1"/>
</dbReference>
<dbReference type="CDD" id="cd02224">
    <property type="entry name" value="cupin_SPO2919-like"/>
    <property type="match status" value="1"/>
</dbReference>
<dbReference type="STRING" id="1230905.A0A1G4JGE7"/>
<protein>
    <submittedName>
        <fullName evidence="11">LAMI_0D12882g1_1</fullName>
    </submittedName>
</protein>
<evidence type="ECO:0000313" key="11">
    <source>
        <dbReference type="EMBL" id="SCU89248.1"/>
    </source>
</evidence>
<dbReference type="InterPro" id="IPR003388">
    <property type="entry name" value="Reticulon"/>
</dbReference>
<evidence type="ECO:0000256" key="1">
    <source>
        <dbReference type="ARBA" id="ARBA00004477"/>
    </source>
</evidence>
<dbReference type="Pfam" id="PF07883">
    <property type="entry name" value="Cupin_2"/>
    <property type="match status" value="1"/>
</dbReference>
<accession>A0A1G4JGE7</accession>
<evidence type="ECO:0000256" key="5">
    <source>
        <dbReference type="ARBA" id="ARBA00022989"/>
    </source>
</evidence>
<evidence type="ECO:0000256" key="6">
    <source>
        <dbReference type="ARBA" id="ARBA00023136"/>
    </source>
</evidence>
<feature type="transmembrane region" description="Helical" evidence="8">
    <location>
        <begin position="128"/>
        <end position="148"/>
    </location>
</feature>
<keyword evidence="6 8" id="KW-0472">Membrane</keyword>
<feature type="transmembrane region" description="Helical" evidence="8">
    <location>
        <begin position="12"/>
        <end position="32"/>
    </location>
</feature>
<dbReference type="GO" id="GO:0046872">
    <property type="term" value="F:metal ion binding"/>
    <property type="evidence" value="ECO:0007669"/>
    <property type="project" value="UniProtKB-KW"/>
</dbReference>
<feature type="region of interest" description="Disordered" evidence="7">
    <location>
        <begin position="188"/>
        <end position="216"/>
    </location>
</feature>
<keyword evidence="3" id="KW-0479">Metal-binding</keyword>
<dbReference type="InterPro" id="IPR051610">
    <property type="entry name" value="GPI/OXD"/>
</dbReference>
<evidence type="ECO:0000259" key="9">
    <source>
        <dbReference type="Pfam" id="PF02453"/>
    </source>
</evidence>
<dbReference type="PANTHER" id="PTHR35848:SF9">
    <property type="entry name" value="SLL1358 PROTEIN"/>
    <property type="match status" value="1"/>
</dbReference>
<reference evidence="11 12" key="1">
    <citation type="submission" date="2016-03" db="EMBL/GenBank/DDBJ databases">
        <authorList>
            <person name="Devillers H."/>
        </authorList>
    </citation>
    <scope>NUCLEOTIDE SEQUENCE [LARGE SCALE GENOMIC DNA]</scope>
    <source>
        <strain evidence="11">CBS 11717</strain>
    </source>
</reference>
<dbReference type="InterPro" id="IPR013096">
    <property type="entry name" value="Cupin_2"/>
</dbReference>
<feature type="compositionally biased region" description="Basic and acidic residues" evidence="7">
    <location>
        <begin position="196"/>
        <end position="206"/>
    </location>
</feature>
<feature type="domain" description="Reticulon" evidence="9">
    <location>
        <begin position="5"/>
        <end position="156"/>
    </location>
</feature>
<dbReference type="OrthoDB" id="10263073at2759"/>
<name>A0A1G4JGE7_9SACH</name>
<gene>
    <name evidence="11" type="ORF">LAMI_0D12882G</name>
</gene>
<keyword evidence="12" id="KW-1185">Reference proteome</keyword>
<dbReference type="EMBL" id="LT598463">
    <property type="protein sequence ID" value="SCU89248.1"/>
    <property type="molecule type" value="Genomic_DNA"/>
</dbReference>
<dbReference type="Pfam" id="PF02453">
    <property type="entry name" value="Reticulon"/>
    <property type="match status" value="1"/>
</dbReference>
<evidence type="ECO:0000259" key="10">
    <source>
        <dbReference type="Pfam" id="PF07883"/>
    </source>
</evidence>
<evidence type="ECO:0000256" key="4">
    <source>
        <dbReference type="ARBA" id="ARBA00022824"/>
    </source>
</evidence>
<dbReference type="AlphaFoldDB" id="A0A1G4JGE7"/>
<feature type="transmembrane region" description="Helical" evidence="8">
    <location>
        <begin position="39"/>
        <end position="58"/>
    </location>
</feature>
<feature type="domain" description="Cupin type-2" evidence="10">
    <location>
        <begin position="265"/>
        <end position="336"/>
    </location>
</feature>
<proteinExistence type="predicted"/>
<dbReference type="SUPFAM" id="SSF51182">
    <property type="entry name" value="RmlC-like cupins"/>
    <property type="match status" value="1"/>
</dbReference>
<evidence type="ECO:0000256" key="2">
    <source>
        <dbReference type="ARBA" id="ARBA00022692"/>
    </source>
</evidence>
<organism evidence="11 12">
    <name type="scientific">Lachancea mirantina</name>
    <dbReference type="NCBI Taxonomy" id="1230905"/>
    <lineage>
        <taxon>Eukaryota</taxon>
        <taxon>Fungi</taxon>
        <taxon>Dikarya</taxon>
        <taxon>Ascomycota</taxon>
        <taxon>Saccharomycotina</taxon>
        <taxon>Saccharomycetes</taxon>
        <taxon>Saccharomycetales</taxon>
        <taxon>Saccharomycetaceae</taxon>
        <taxon>Lachancea</taxon>
    </lineage>
</organism>